<dbReference type="Proteomes" id="UP000197424">
    <property type="component" value="Chromosome"/>
</dbReference>
<dbReference type="GO" id="GO:0004311">
    <property type="term" value="F:geranylgeranyl diphosphate synthase activity"/>
    <property type="evidence" value="ECO:0007669"/>
    <property type="project" value="InterPro"/>
</dbReference>
<dbReference type="SFLD" id="SFLDG01212">
    <property type="entry name" value="Phytoene_synthase_like"/>
    <property type="match status" value="1"/>
</dbReference>
<evidence type="ECO:0000313" key="1">
    <source>
        <dbReference type="EMBL" id="ASJ24933.1"/>
    </source>
</evidence>
<dbReference type="Pfam" id="PF00494">
    <property type="entry name" value="SQS_PSY"/>
    <property type="match status" value="1"/>
</dbReference>
<dbReference type="InterPro" id="IPR017827">
    <property type="entry name" value="HSQ_synthase_HpnC"/>
</dbReference>
<name>A0A248LL94_9NEIS</name>
<dbReference type="AlphaFoldDB" id="A0A248LL94"/>
<dbReference type="SFLD" id="SFLDG01018">
    <property type="entry name" value="Squalene/Phytoene_Synthase_Lik"/>
    <property type="match status" value="1"/>
</dbReference>
<dbReference type="Gene3D" id="1.10.600.10">
    <property type="entry name" value="Farnesyl Diphosphate Synthase"/>
    <property type="match status" value="1"/>
</dbReference>
<accession>A0A248LL94</accession>
<evidence type="ECO:0000313" key="2">
    <source>
        <dbReference type="Proteomes" id="UP000197424"/>
    </source>
</evidence>
<dbReference type="NCBIfam" id="TIGR03464">
    <property type="entry name" value="HpnC"/>
    <property type="match status" value="1"/>
</dbReference>
<dbReference type="SUPFAM" id="SSF48576">
    <property type="entry name" value="Terpenoid synthases"/>
    <property type="match status" value="1"/>
</dbReference>
<dbReference type="SFLD" id="SFLDS00005">
    <property type="entry name" value="Isoprenoid_Synthase_Type_I"/>
    <property type="match status" value="1"/>
</dbReference>
<dbReference type="GO" id="GO:0016114">
    <property type="term" value="P:terpenoid biosynthetic process"/>
    <property type="evidence" value="ECO:0007669"/>
    <property type="project" value="UniProtKB-ARBA"/>
</dbReference>
<dbReference type="InterPro" id="IPR002060">
    <property type="entry name" value="Squ/phyt_synthse"/>
</dbReference>
<protein>
    <submittedName>
        <fullName evidence="1">Putative phytoene synthase-related protein</fullName>
    </submittedName>
</protein>
<dbReference type="InterPro" id="IPR033904">
    <property type="entry name" value="Trans_IPPS_HH"/>
</dbReference>
<reference evidence="2" key="1">
    <citation type="submission" date="2017-06" db="EMBL/GenBank/DDBJ databases">
        <title>Whole genome sequence of Laribacter hongkongensis LHGZ1.</title>
        <authorList>
            <person name="Chen D."/>
            <person name="Wu H."/>
            <person name="Chen J."/>
        </authorList>
    </citation>
    <scope>NUCLEOTIDE SEQUENCE [LARGE SCALE GENOMIC DNA]</scope>
    <source>
        <strain evidence="2">LHGZ1</strain>
    </source>
</reference>
<dbReference type="PANTHER" id="PTHR31480">
    <property type="entry name" value="BIFUNCTIONAL LYCOPENE CYCLASE/PHYTOENE SYNTHASE"/>
    <property type="match status" value="1"/>
</dbReference>
<dbReference type="GO" id="GO:0051996">
    <property type="term" value="F:squalene synthase [NAD(P)H] activity"/>
    <property type="evidence" value="ECO:0007669"/>
    <property type="project" value="InterPro"/>
</dbReference>
<dbReference type="InterPro" id="IPR044843">
    <property type="entry name" value="Trans_IPPS_bact-type"/>
</dbReference>
<gene>
    <name evidence="1" type="ORF">LHGZ1_2102</name>
</gene>
<organism evidence="1 2">
    <name type="scientific">Laribacter hongkongensis</name>
    <dbReference type="NCBI Taxonomy" id="168471"/>
    <lineage>
        <taxon>Bacteria</taxon>
        <taxon>Pseudomonadati</taxon>
        <taxon>Pseudomonadota</taxon>
        <taxon>Betaproteobacteria</taxon>
        <taxon>Neisseriales</taxon>
        <taxon>Aquaspirillaceae</taxon>
        <taxon>Laribacter</taxon>
    </lineage>
</organism>
<dbReference type="InterPro" id="IPR008949">
    <property type="entry name" value="Isoprenoid_synthase_dom_sf"/>
</dbReference>
<dbReference type="EMBL" id="CP022115">
    <property type="protein sequence ID" value="ASJ24933.1"/>
    <property type="molecule type" value="Genomic_DNA"/>
</dbReference>
<sequence>MTFIHFGYNLPPFCIFKSEPVLSVGHYENFPVGSWLLPKRVRHATHVIYRFARSADDIADEGDELPETRLLHLREYRTQLDCLAAGQVPDMPLFRDLARVVEQHRLPLEPFYHLLDAFEQDVTVTRYATFGDVVSYCRLSANPVGRLMLHLFGVTDRQSMAMSDGICTALQLVNFLQDVAVDWQKGRVYLPQSALAQYGLTEDAIARGDTGGLWGVMMRDQVRRARQLLAAGAPLGKRLPGRFGLELRLIILGGERILQKIHASNGDVFRQRPVLRPSDWLYMLWRAVRAR</sequence>
<dbReference type="CDD" id="cd00683">
    <property type="entry name" value="Trans_IPPS_HH"/>
    <property type="match status" value="1"/>
</dbReference>
<proteinExistence type="predicted"/>